<protein>
    <recommendedName>
        <fullName evidence="3">Restriction endonuclease domain-containing protein</fullName>
    </recommendedName>
</protein>
<keyword evidence="2" id="KW-1185">Reference proteome</keyword>
<proteinExistence type="predicted"/>
<dbReference type="RefSeq" id="WP_345262684.1">
    <property type="nucleotide sequence ID" value="NZ_BAABHB010000001.1"/>
</dbReference>
<evidence type="ECO:0008006" key="3">
    <source>
        <dbReference type="Google" id="ProtNLM"/>
    </source>
</evidence>
<name>A0ABP8JQE0_9BACT</name>
<dbReference type="Proteomes" id="UP001500936">
    <property type="component" value="Unassembled WGS sequence"/>
</dbReference>
<gene>
    <name evidence="1" type="ORF">GCM10023187_00250</name>
</gene>
<dbReference type="EMBL" id="BAABHB010000001">
    <property type="protein sequence ID" value="GAA4394443.1"/>
    <property type="molecule type" value="Genomic_DNA"/>
</dbReference>
<accession>A0ABP8JQE0</accession>
<reference evidence="2" key="1">
    <citation type="journal article" date="2019" name="Int. J. Syst. Evol. Microbiol.">
        <title>The Global Catalogue of Microorganisms (GCM) 10K type strain sequencing project: providing services to taxonomists for standard genome sequencing and annotation.</title>
        <authorList>
            <consortium name="The Broad Institute Genomics Platform"/>
            <consortium name="The Broad Institute Genome Sequencing Center for Infectious Disease"/>
            <person name="Wu L."/>
            <person name="Ma J."/>
        </authorList>
    </citation>
    <scope>NUCLEOTIDE SEQUENCE [LARGE SCALE GENOMIC DNA]</scope>
    <source>
        <strain evidence="2">JCM 17925</strain>
    </source>
</reference>
<organism evidence="1 2">
    <name type="scientific">Nibrella viscosa</name>
    <dbReference type="NCBI Taxonomy" id="1084524"/>
    <lineage>
        <taxon>Bacteria</taxon>
        <taxon>Pseudomonadati</taxon>
        <taxon>Bacteroidota</taxon>
        <taxon>Cytophagia</taxon>
        <taxon>Cytophagales</taxon>
        <taxon>Spirosomataceae</taxon>
        <taxon>Nibrella</taxon>
    </lineage>
</organism>
<sequence length="64" mass="7484">MNANAETRKLTVAEFHQMAFDDADTHQYELLDGDLVKRKPPPRNTNLFWQSYMTRSKLLSNKLS</sequence>
<comment type="caution">
    <text evidence="1">The sequence shown here is derived from an EMBL/GenBank/DDBJ whole genome shotgun (WGS) entry which is preliminary data.</text>
</comment>
<evidence type="ECO:0000313" key="2">
    <source>
        <dbReference type="Proteomes" id="UP001500936"/>
    </source>
</evidence>
<evidence type="ECO:0000313" key="1">
    <source>
        <dbReference type="EMBL" id="GAA4394443.1"/>
    </source>
</evidence>